<name>A0A1A2RQ50_9MYCO</name>
<comment type="caution">
    <text evidence="1">The sequence shown here is derived from an EMBL/GenBank/DDBJ whole genome shotgun (WGS) entry which is preliminary data.</text>
</comment>
<dbReference type="PANTHER" id="PTHR43883:SF1">
    <property type="entry name" value="GLUCONOKINASE"/>
    <property type="match status" value="1"/>
</dbReference>
<dbReference type="Proteomes" id="UP000093861">
    <property type="component" value="Unassembled WGS sequence"/>
</dbReference>
<dbReference type="InterPro" id="IPR027417">
    <property type="entry name" value="P-loop_NTPase"/>
</dbReference>
<proteinExistence type="predicted"/>
<reference evidence="1 2" key="1">
    <citation type="submission" date="2016-06" db="EMBL/GenBank/DDBJ databases">
        <authorList>
            <person name="Kjaerup R.B."/>
            <person name="Dalgaard T.S."/>
            <person name="Juul-Madsen H.R."/>
        </authorList>
    </citation>
    <scope>NUCLEOTIDE SEQUENCE [LARGE SCALE GENOMIC DNA]</scope>
    <source>
        <strain evidence="1 2">E2464</strain>
    </source>
</reference>
<dbReference type="AlphaFoldDB" id="A0A1A2RQ50"/>
<dbReference type="SUPFAM" id="SSF56112">
    <property type="entry name" value="Protein kinase-like (PK-like)"/>
    <property type="match status" value="1"/>
</dbReference>
<dbReference type="Pfam" id="PF13671">
    <property type="entry name" value="AAA_33"/>
    <property type="match status" value="1"/>
</dbReference>
<dbReference type="InterPro" id="IPR052732">
    <property type="entry name" value="Cell-binding_unc_protein"/>
</dbReference>
<dbReference type="EMBL" id="LZJS01000159">
    <property type="protein sequence ID" value="OBH53667.1"/>
    <property type="molecule type" value="Genomic_DNA"/>
</dbReference>
<evidence type="ECO:0000313" key="1">
    <source>
        <dbReference type="EMBL" id="OBH53667.1"/>
    </source>
</evidence>
<dbReference type="PANTHER" id="PTHR43883">
    <property type="entry name" value="SLR0207 PROTEIN"/>
    <property type="match status" value="1"/>
</dbReference>
<evidence type="ECO:0008006" key="3">
    <source>
        <dbReference type="Google" id="ProtNLM"/>
    </source>
</evidence>
<protein>
    <recommendedName>
        <fullName evidence="3">Kinase</fullName>
    </recommendedName>
</protein>
<sequence>MTHAFDPAGPDGHPRIVADLLRPDAYDPPADDVRLHETHSSWVFLAGAYAYKLKKPVNLGFLDFTTIERRRADCAEELRLNRRFSPQMYLGVVEVTEQDGRYRIGGELGSGEPAVWMRRLPEEGMLPAMLARGDVDMRLARRIGRTLAKLHSRAETGPDIDAHGRPSSVIANWRENFDQIGPFVGRTISSDVNEDIRTYVDHFVQEQAWLLERRVAEGHVRDGHGDLHAASICVVDGEILLFDSLQFAPRYRCADLASEVAFLAMDFEYHGRTDLAWGFVDSYVRASGDDGLLNLLDFYICYRAYVRGKVRSLRLAQAEQASGGEARQLIAESRAYFDLAWAHAGGLPHRPMVVTMGLPASGKTTLARALAGRLGLVHLSSDVARKRMAGIEPTRRGNDEFGSGLYDPAMTRSTYAALRRDAARWLRRGHGVVVDATFGNPRERSQIQQLAHRLGADLHVMLCEADDATLIARLERRATEQGVVSDARIELWPELRAAFTPPDEQPSLLRVDATRDMDETVEQTLTLLRAAYANGGGPPPNGLRAF</sequence>
<dbReference type="Gene3D" id="3.40.50.300">
    <property type="entry name" value="P-loop containing nucleotide triphosphate hydrolases"/>
    <property type="match status" value="1"/>
</dbReference>
<accession>A0A1A2RQ50</accession>
<dbReference type="RefSeq" id="WP_064954141.1">
    <property type="nucleotide sequence ID" value="NZ_LZJS01000159.1"/>
</dbReference>
<dbReference type="SUPFAM" id="SSF52540">
    <property type="entry name" value="P-loop containing nucleoside triphosphate hydrolases"/>
    <property type="match status" value="1"/>
</dbReference>
<evidence type="ECO:0000313" key="2">
    <source>
        <dbReference type="Proteomes" id="UP000093861"/>
    </source>
</evidence>
<gene>
    <name evidence="1" type="ORF">A5685_13325</name>
</gene>
<dbReference type="InterPro" id="IPR011009">
    <property type="entry name" value="Kinase-like_dom_sf"/>
</dbReference>
<organism evidence="1 2">
    <name type="scientific">Mycobacterium colombiense</name>
    <dbReference type="NCBI Taxonomy" id="339268"/>
    <lineage>
        <taxon>Bacteria</taxon>
        <taxon>Bacillati</taxon>
        <taxon>Actinomycetota</taxon>
        <taxon>Actinomycetes</taxon>
        <taxon>Mycobacteriales</taxon>
        <taxon>Mycobacteriaceae</taxon>
        <taxon>Mycobacterium</taxon>
        <taxon>Mycobacterium avium complex (MAC)</taxon>
    </lineage>
</organism>